<accession>A0A834SMS8</accession>
<dbReference type="AlphaFoldDB" id="A0A834SMS8"/>
<comment type="caution">
    <text evidence="2">The sequence shown here is derived from an EMBL/GenBank/DDBJ whole genome shotgun (WGS) entry which is preliminary data.</text>
</comment>
<evidence type="ECO:0000256" key="1">
    <source>
        <dbReference type="SAM" id="MobiDB-lite"/>
    </source>
</evidence>
<feature type="region of interest" description="Disordered" evidence="1">
    <location>
        <begin position="1"/>
        <end position="35"/>
    </location>
</feature>
<protein>
    <submittedName>
        <fullName evidence="2">Uncharacterized protein</fullName>
    </submittedName>
</protein>
<evidence type="ECO:0000313" key="3">
    <source>
        <dbReference type="Proteomes" id="UP000634136"/>
    </source>
</evidence>
<keyword evidence="3" id="KW-1185">Reference proteome</keyword>
<evidence type="ECO:0000313" key="2">
    <source>
        <dbReference type="EMBL" id="KAF7805275.1"/>
    </source>
</evidence>
<proteinExistence type="predicted"/>
<feature type="compositionally biased region" description="Polar residues" evidence="1">
    <location>
        <begin position="1"/>
        <end position="22"/>
    </location>
</feature>
<gene>
    <name evidence="2" type="ORF">G2W53_044386</name>
</gene>
<dbReference type="EMBL" id="JAAIUW010000013">
    <property type="protein sequence ID" value="KAF7805275.1"/>
    <property type="molecule type" value="Genomic_DNA"/>
</dbReference>
<organism evidence="2 3">
    <name type="scientific">Senna tora</name>
    <dbReference type="NCBI Taxonomy" id="362788"/>
    <lineage>
        <taxon>Eukaryota</taxon>
        <taxon>Viridiplantae</taxon>
        <taxon>Streptophyta</taxon>
        <taxon>Embryophyta</taxon>
        <taxon>Tracheophyta</taxon>
        <taxon>Spermatophyta</taxon>
        <taxon>Magnoliopsida</taxon>
        <taxon>eudicotyledons</taxon>
        <taxon>Gunneridae</taxon>
        <taxon>Pentapetalae</taxon>
        <taxon>rosids</taxon>
        <taxon>fabids</taxon>
        <taxon>Fabales</taxon>
        <taxon>Fabaceae</taxon>
        <taxon>Caesalpinioideae</taxon>
        <taxon>Cassia clade</taxon>
        <taxon>Senna</taxon>
    </lineage>
</organism>
<sequence length="35" mass="4017">MIPANTSLHTYPSLSIPNLRSNSRMREKAQEESEE</sequence>
<dbReference type="Proteomes" id="UP000634136">
    <property type="component" value="Unassembled WGS sequence"/>
</dbReference>
<name>A0A834SMS8_9FABA</name>
<feature type="compositionally biased region" description="Basic and acidic residues" evidence="1">
    <location>
        <begin position="24"/>
        <end position="35"/>
    </location>
</feature>
<reference evidence="2" key="1">
    <citation type="submission" date="2020-09" db="EMBL/GenBank/DDBJ databases">
        <title>Genome-Enabled Discovery of Anthraquinone Biosynthesis in Senna tora.</title>
        <authorList>
            <person name="Kang S.-H."/>
            <person name="Pandey R.P."/>
            <person name="Lee C.-M."/>
            <person name="Sim J.-S."/>
            <person name="Jeong J.-T."/>
            <person name="Choi B.-S."/>
            <person name="Jung M."/>
            <person name="Ginzburg D."/>
            <person name="Zhao K."/>
            <person name="Won S.Y."/>
            <person name="Oh T.-J."/>
            <person name="Yu Y."/>
            <person name="Kim N.-H."/>
            <person name="Lee O.R."/>
            <person name="Lee T.-H."/>
            <person name="Bashyal P."/>
            <person name="Kim T.-S."/>
            <person name="Lee W.-H."/>
            <person name="Kawkins C."/>
            <person name="Kim C.-K."/>
            <person name="Kim J.S."/>
            <person name="Ahn B.O."/>
            <person name="Rhee S.Y."/>
            <person name="Sohng J.K."/>
        </authorList>
    </citation>
    <scope>NUCLEOTIDE SEQUENCE</scope>
    <source>
        <tissue evidence="2">Leaf</tissue>
    </source>
</reference>